<dbReference type="STRING" id="1745343.A0A2J6Q208"/>
<proteinExistence type="predicted"/>
<organism evidence="2 3">
    <name type="scientific">Hyaloscypha hepaticicola</name>
    <dbReference type="NCBI Taxonomy" id="2082293"/>
    <lineage>
        <taxon>Eukaryota</taxon>
        <taxon>Fungi</taxon>
        <taxon>Dikarya</taxon>
        <taxon>Ascomycota</taxon>
        <taxon>Pezizomycotina</taxon>
        <taxon>Leotiomycetes</taxon>
        <taxon>Helotiales</taxon>
        <taxon>Hyaloscyphaceae</taxon>
        <taxon>Hyaloscypha</taxon>
    </lineage>
</organism>
<feature type="compositionally biased region" description="Basic and acidic residues" evidence="1">
    <location>
        <begin position="803"/>
        <end position="816"/>
    </location>
</feature>
<feature type="region of interest" description="Disordered" evidence="1">
    <location>
        <begin position="466"/>
        <end position="485"/>
    </location>
</feature>
<feature type="region of interest" description="Disordered" evidence="1">
    <location>
        <begin position="43"/>
        <end position="80"/>
    </location>
</feature>
<feature type="region of interest" description="Disordered" evidence="1">
    <location>
        <begin position="530"/>
        <end position="564"/>
    </location>
</feature>
<accession>A0A2J6Q208</accession>
<evidence type="ECO:0000313" key="3">
    <source>
        <dbReference type="Proteomes" id="UP000235672"/>
    </source>
</evidence>
<sequence length="1189" mass="134554">MNDQWQSKKAGRSTNVDSHSGPTPFLIRPSLQDAIRPGTVASRIQSIQKLASPSPPRSPPPPISITRGEDSRTGFGRRLSNRFGKPALVNTNLDEEPHMETAWHSYLGLNTPRVTHQQRHAISSHRTKYARSPGINGQIIPDGMKERMQHDAAAPWGVLSRSNRTRSMGRHVTDLETDVQTESYFPGTEALYRPESSGFRSDDEKARYLNLYRWNIESRPGDTIHSEASNASNATTSTIRRQSVRDLFKDFGIERPAGLVSRGQWYEIEETLKQARGKRLCHACFRINTRFSITCSRCSHKLCYQCDELSPLPGSREKKASGNKKHEHRGKTQASKENWIRRYRGPLKESNSQPIETQKRSSQETLRPHTKVPDEQPVNLFASQKNTSRTPREEKSFPDKPLAMLFRRGSQVPSHVKDSPFLIADQLAASWSLASHPATFPAKNDLDNQTAQTNRMKDLERQQGIFSSSDGNKCSSSNCRATHHGRQPYRHAISCEKRRRHVHKYSDEGHSADTSRVEDANHVHSKILSHTTEHRGRHSHKANKNSGLAHVSGPPGLDSQSLREQEVSEFVECHGYPRTGHSHLGSPVSSGVIGECHYYLHDCHCDSCKSTFHSVRCCVDGDHQAKVHHHLTPKKGGSIKSEISSTAVKPKASSKSALHKSMAVISPTPEQKVCTEQKVATVASQATKCSARQKQRSEEPQPIKRPSLQKTKHFFPMVDNLTKPPTPPPWVASPRKHSISGIAKIDRWQDTNREDSRNISSVKTLGDPVPSNERPASPPASTSDEEVAEDTRRNFHDQVTTSRYDKEYEHFNEHRQNYRRPSKSLIVEKSSRPASTRPPSRMKVSSPGSRRASRRLSTLFQLQEKTSVPLLNQKLLEHQEELRRNSTRKEFEDKLEGVMKKVDRTDLGNEYRESDRNVRPEEKEAARADCNEGVGQKEAAKKTSNWRFDEKNKAELFTDARPEEKPPASTAQRSQKESDLKNIAKNSLEPLVGDKIREISTSKLKLHEKERVEKTRNVARDEQGKAKKVRNQKLAGEETSDTTRNKKLDERARGETLIHKRPELNDRVESVESADMGTVRKRAWKIRLVVRQPSPVCVNDGPVEQHPQADCEVISRGTSFLASPLENDRKLSPIETEEHNCVWKTTLLELEQIEGLGIRGITVLLHLDRREDVIFKATNWKGGELRREN</sequence>
<feature type="compositionally biased region" description="Pro residues" evidence="1">
    <location>
        <begin position="53"/>
        <end position="63"/>
    </location>
</feature>
<evidence type="ECO:0000256" key="1">
    <source>
        <dbReference type="SAM" id="MobiDB-lite"/>
    </source>
</evidence>
<feature type="compositionally biased region" description="Basic and acidic residues" evidence="1">
    <location>
        <begin position="947"/>
        <end position="966"/>
    </location>
</feature>
<name>A0A2J6Q208_9HELO</name>
<feature type="compositionally biased region" description="Basic and acidic residues" evidence="1">
    <location>
        <begin position="1014"/>
        <end position="1025"/>
    </location>
</feature>
<feature type="region of interest" description="Disordered" evidence="1">
    <location>
        <begin position="1"/>
        <end position="31"/>
    </location>
</feature>
<feature type="compositionally biased region" description="Basic residues" evidence="1">
    <location>
        <begin position="321"/>
        <end position="331"/>
    </location>
</feature>
<keyword evidence="3" id="KW-1185">Reference proteome</keyword>
<feature type="compositionally biased region" description="Basic and acidic residues" evidence="1">
    <location>
        <begin position="744"/>
        <end position="757"/>
    </location>
</feature>
<feature type="region of interest" description="Disordered" evidence="1">
    <location>
        <begin position="631"/>
        <end position="660"/>
    </location>
</feature>
<dbReference type="Proteomes" id="UP000235672">
    <property type="component" value="Unassembled WGS sequence"/>
</dbReference>
<feature type="compositionally biased region" description="Basic and acidic residues" evidence="1">
    <location>
        <begin position="906"/>
        <end position="930"/>
    </location>
</feature>
<protein>
    <submittedName>
        <fullName evidence="2">Uncharacterized protein</fullName>
    </submittedName>
</protein>
<dbReference type="EMBL" id="KZ613485">
    <property type="protein sequence ID" value="PMD20292.1"/>
    <property type="molecule type" value="Genomic_DNA"/>
</dbReference>
<reference evidence="2 3" key="1">
    <citation type="submission" date="2016-05" db="EMBL/GenBank/DDBJ databases">
        <title>A degradative enzymes factory behind the ericoid mycorrhizal symbiosis.</title>
        <authorList>
            <consortium name="DOE Joint Genome Institute"/>
            <person name="Martino E."/>
            <person name="Morin E."/>
            <person name="Grelet G."/>
            <person name="Kuo A."/>
            <person name="Kohler A."/>
            <person name="Daghino S."/>
            <person name="Barry K."/>
            <person name="Choi C."/>
            <person name="Cichocki N."/>
            <person name="Clum A."/>
            <person name="Copeland A."/>
            <person name="Hainaut M."/>
            <person name="Haridas S."/>
            <person name="Labutti K."/>
            <person name="Lindquist E."/>
            <person name="Lipzen A."/>
            <person name="Khouja H.-R."/>
            <person name="Murat C."/>
            <person name="Ohm R."/>
            <person name="Olson A."/>
            <person name="Spatafora J."/>
            <person name="Veneault-Fourrey C."/>
            <person name="Henrissat B."/>
            <person name="Grigoriev I."/>
            <person name="Martin F."/>
            <person name="Perotto S."/>
        </authorList>
    </citation>
    <scope>NUCLEOTIDE SEQUENCE [LARGE SCALE GENOMIC DNA]</scope>
    <source>
        <strain evidence="2 3">UAMH 7357</strain>
    </source>
</reference>
<feature type="region of interest" description="Disordered" evidence="1">
    <location>
        <begin position="314"/>
        <end position="399"/>
    </location>
</feature>
<evidence type="ECO:0000313" key="2">
    <source>
        <dbReference type="EMBL" id="PMD20292.1"/>
    </source>
</evidence>
<feature type="compositionally biased region" description="Low complexity" evidence="1">
    <location>
        <begin position="467"/>
        <end position="479"/>
    </location>
</feature>
<feature type="region of interest" description="Disordered" evidence="1">
    <location>
        <begin position="906"/>
        <end position="986"/>
    </location>
</feature>
<feature type="compositionally biased region" description="Polar residues" evidence="1">
    <location>
        <begin position="1"/>
        <end position="21"/>
    </location>
</feature>
<feature type="region of interest" description="Disordered" evidence="1">
    <location>
        <begin position="688"/>
        <end position="854"/>
    </location>
</feature>
<dbReference type="OrthoDB" id="3524371at2759"/>
<feature type="compositionally biased region" description="Low complexity" evidence="1">
    <location>
        <begin position="634"/>
        <end position="645"/>
    </location>
</feature>
<feature type="compositionally biased region" description="Low complexity" evidence="1">
    <location>
        <begin position="832"/>
        <end position="841"/>
    </location>
</feature>
<dbReference type="AlphaFoldDB" id="A0A2J6Q208"/>
<feature type="region of interest" description="Disordered" evidence="1">
    <location>
        <begin position="1014"/>
        <end position="1045"/>
    </location>
</feature>
<gene>
    <name evidence="2" type="ORF">NA56DRAFT_176867</name>
</gene>